<dbReference type="EMBL" id="CP014796">
    <property type="protein sequence ID" value="APX24395.1"/>
    <property type="molecule type" value="Genomic_DNA"/>
</dbReference>
<feature type="chain" id="PRO_5010565402" evidence="1">
    <location>
        <begin position="30"/>
        <end position="411"/>
    </location>
</feature>
<proteinExistence type="predicted"/>
<dbReference type="CDD" id="cd06356">
    <property type="entry name" value="PBP1_amide_urea_BP-like"/>
    <property type="match status" value="1"/>
</dbReference>
<reference evidence="2 3" key="1">
    <citation type="submission" date="2016-03" db="EMBL/GenBank/DDBJ databases">
        <title>Deep-sea bacteria in the southern Pacific.</title>
        <authorList>
            <person name="Tang K."/>
        </authorList>
    </citation>
    <scope>NUCLEOTIDE SEQUENCE [LARGE SCALE GENOMIC DNA]</scope>
    <source>
        <strain evidence="2 3">JLT2016</strain>
    </source>
</reference>
<dbReference type="OrthoDB" id="9803275at2"/>
<accession>A0A1U7D8K4</accession>
<dbReference type="Pfam" id="PF13433">
    <property type="entry name" value="Peripla_BP_5"/>
    <property type="match status" value="1"/>
</dbReference>
<evidence type="ECO:0000313" key="3">
    <source>
        <dbReference type="Proteomes" id="UP000186559"/>
    </source>
</evidence>
<dbReference type="InterPro" id="IPR006311">
    <property type="entry name" value="TAT_signal"/>
</dbReference>
<dbReference type="PROSITE" id="PS51318">
    <property type="entry name" value="TAT"/>
    <property type="match status" value="1"/>
</dbReference>
<dbReference type="PANTHER" id="PTHR47628">
    <property type="match status" value="1"/>
</dbReference>
<dbReference type="SUPFAM" id="SSF53822">
    <property type="entry name" value="Periplasmic binding protein-like I"/>
    <property type="match status" value="1"/>
</dbReference>
<dbReference type="KEGG" id="tpro:Ga0080559_TMP3599"/>
<protein>
    <submittedName>
        <fullName evidence="2">Amino acid/amide ABC transporter substrate-binding protein, HAAT family</fullName>
    </submittedName>
</protein>
<organism evidence="2 3">
    <name type="scientific">Salipiger profundus</name>
    <dbReference type="NCBI Taxonomy" id="1229727"/>
    <lineage>
        <taxon>Bacteria</taxon>
        <taxon>Pseudomonadati</taxon>
        <taxon>Pseudomonadota</taxon>
        <taxon>Alphaproteobacteria</taxon>
        <taxon>Rhodobacterales</taxon>
        <taxon>Roseobacteraceae</taxon>
        <taxon>Salipiger</taxon>
    </lineage>
</organism>
<feature type="signal peptide" evidence="1">
    <location>
        <begin position="1"/>
        <end position="29"/>
    </location>
</feature>
<dbReference type="RefSeq" id="WP_076624260.1">
    <property type="nucleotide sequence ID" value="NZ_BMEW01000008.1"/>
</dbReference>
<dbReference type="STRING" id="1229727.Ga0080559_TMP3599"/>
<dbReference type="Proteomes" id="UP000186559">
    <property type="component" value="Chromosome"/>
</dbReference>
<gene>
    <name evidence="2" type="ORF">Ga0080559_TMP3599</name>
</gene>
<sequence precursor="true">MTKLSRRKFLHTTSMAGLATLASPLVARAQSDTIKIGGLHDLSGALDSTGVPMNQVFQLAIKEINEAGGLLGKQVEPVIYDPQSNMSLYSQYATQLALRDQVDVVMGGITSASRETIRPIFHRYDTFYFYNTQYEGGVCDRNEITLGTTPAQTVARLIPYGMNLYGKKVYTIAADYNYGHITAAWVKRYVEENGGEVIETEFFPLDVSQFGSTISKIQGAAPDFVLSALVGTSHLGFYRQWAAAGMKSEIPVLSTVFGAGGTEQVIMTPEEGNGIISSFGYFEAIDNPTNKAFLEKVEAEYPDKDWVMSEISEVTYEGVKMWADAVAEAGTTERDALLEVLTSGKTYDMPAGKVKIDPKTQHAIRDVYIAELQDQVFEIKESYPDSPPTDTQMVCDLIENPDSNEHFEISL</sequence>
<dbReference type="InterPro" id="IPR028082">
    <property type="entry name" value="Peripla_BP_I"/>
</dbReference>
<dbReference type="Gene3D" id="3.40.50.2300">
    <property type="match status" value="2"/>
</dbReference>
<keyword evidence="3" id="KW-1185">Reference proteome</keyword>
<evidence type="ECO:0000256" key="1">
    <source>
        <dbReference type="SAM" id="SignalP"/>
    </source>
</evidence>
<name>A0A1U7D8K4_9RHOB</name>
<dbReference type="PANTHER" id="PTHR47628:SF1">
    <property type="entry name" value="ALIPHATIC AMIDASE EXPRESSION-REGULATING PROTEIN"/>
    <property type="match status" value="1"/>
</dbReference>
<dbReference type="AlphaFoldDB" id="A0A1U7D8K4"/>
<keyword evidence="1" id="KW-0732">Signal</keyword>
<evidence type="ECO:0000313" key="2">
    <source>
        <dbReference type="EMBL" id="APX24395.1"/>
    </source>
</evidence>